<dbReference type="EC" id="3.5.1.28" evidence="2"/>
<accession>A0A6J7HIA8</accession>
<dbReference type="GO" id="GO:0009253">
    <property type="term" value="P:peptidoglycan catabolic process"/>
    <property type="evidence" value="ECO:0007669"/>
    <property type="project" value="InterPro"/>
</dbReference>
<dbReference type="InterPro" id="IPR036505">
    <property type="entry name" value="Amidase/PGRP_sf"/>
</dbReference>
<dbReference type="InterPro" id="IPR002502">
    <property type="entry name" value="Amidase_domain"/>
</dbReference>
<evidence type="ECO:0000256" key="2">
    <source>
        <dbReference type="ARBA" id="ARBA00011901"/>
    </source>
</evidence>
<proteinExistence type="predicted"/>
<gene>
    <name evidence="6" type="ORF">UFOPK3674_00533</name>
</gene>
<evidence type="ECO:0000256" key="4">
    <source>
        <dbReference type="ARBA" id="ARBA00023316"/>
    </source>
</evidence>
<evidence type="ECO:0000313" key="6">
    <source>
        <dbReference type="EMBL" id="CAB4920727.1"/>
    </source>
</evidence>
<dbReference type="Gene3D" id="3.40.80.10">
    <property type="entry name" value="Peptidoglycan recognition protein-like"/>
    <property type="match status" value="1"/>
</dbReference>
<sequence length="218" mass="24167">MTAPAGRSLNGVFAAALSVLALAAPATVARPPIAWHPIPYPASRRREMAAYAQRHYGTRTWRLRNPRVIVEHMTAGPSLMSAWWTFAPDRPDGELHELPGVCAHFIIDVNGSVHQLVPLGTMCRHTVGLNWTAIGIEHVGATGEQTLANPRQRAASLRLTNWLRCRFGISVRNVIGHNESLSSPYHHERVARLRTQTHGDWPAAPMRRYRAALGRMAC</sequence>
<evidence type="ECO:0000259" key="5">
    <source>
        <dbReference type="SMART" id="SM00644"/>
    </source>
</evidence>
<reference evidence="6" key="1">
    <citation type="submission" date="2020-05" db="EMBL/GenBank/DDBJ databases">
        <authorList>
            <person name="Chiriac C."/>
            <person name="Salcher M."/>
            <person name="Ghai R."/>
            <person name="Kavagutti S V."/>
        </authorList>
    </citation>
    <scope>NUCLEOTIDE SEQUENCE</scope>
</reference>
<keyword evidence="3" id="KW-0378">Hydrolase</keyword>
<dbReference type="GO" id="GO:0009254">
    <property type="term" value="P:peptidoglycan turnover"/>
    <property type="evidence" value="ECO:0007669"/>
    <property type="project" value="TreeGrafter"/>
</dbReference>
<name>A0A6J7HIA8_9ZZZZ</name>
<dbReference type="GO" id="GO:0071555">
    <property type="term" value="P:cell wall organization"/>
    <property type="evidence" value="ECO:0007669"/>
    <property type="project" value="UniProtKB-KW"/>
</dbReference>
<protein>
    <recommendedName>
        <fullName evidence="2">N-acetylmuramoyl-L-alanine amidase</fullName>
        <ecNumber evidence="2">3.5.1.28</ecNumber>
    </recommendedName>
</protein>
<comment type="catalytic activity">
    <reaction evidence="1">
        <text>Hydrolyzes the link between N-acetylmuramoyl residues and L-amino acid residues in certain cell-wall glycopeptides.</text>
        <dbReference type="EC" id="3.5.1.28"/>
    </reaction>
</comment>
<dbReference type="Pfam" id="PF01510">
    <property type="entry name" value="Amidase_2"/>
    <property type="match status" value="1"/>
</dbReference>
<organism evidence="6">
    <name type="scientific">freshwater metagenome</name>
    <dbReference type="NCBI Taxonomy" id="449393"/>
    <lineage>
        <taxon>unclassified sequences</taxon>
        <taxon>metagenomes</taxon>
        <taxon>ecological metagenomes</taxon>
    </lineage>
</organism>
<dbReference type="SMART" id="SM00644">
    <property type="entry name" value="Ami_2"/>
    <property type="match status" value="1"/>
</dbReference>
<dbReference type="PANTHER" id="PTHR30417:SF1">
    <property type="entry name" value="N-ACETYLMURAMOYL-L-ALANINE AMIDASE AMID"/>
    <property type="match status" value="1"/>
</dbReference>
<evidence type="ECO:0000256" key="3">
    <source>
        <dbReference type="ARBA" id="ARBA00022801"/>
    </source>
</evidence>
<dbReference type="AlphaFoldDB" id="A0A6J7HIA8"/>
<dbReference type="GO" id="GO:0008745">
    <property type="term" value="F:N-acetylmuramoyl-L-alanine amidase activity"/>
    <property type="evidence" value="ECO:0007669"/>
    <property type="project" value="UniProtKB-EC"/>
</dbReference>
<dbReference type="PANTHER" id="PTHR30417">
    <property type="entry name" value="N-ACETYLMURAMOYL-L-ALANINE AMIDASE AMID"/>
    <property type="match status" value="1"/>
</dbReference>
<dbReference type="CDD" id="cd06583">
    <property type="entry name" value="PGRP"/>
    <property type="match status" value="1"/>
</dbReference>
<dbReference type="SUPFAM" id="SSF55846">
    <property type="entry name" value="N-acetylmuramoyl-L-alanine amidase-like"/>
    <property type="match status" value="1"/>
</dbReference>
<keyword evidence="4" id="KW-0961">Cell wall biogenesis/degradation</keyword>
<dbReference type="EMBL" id="CAFBMX010000002">
    <property type="protein sequence ID" value="CAB4920727.1"/>
    <property type="molecule type" value="Genomic_DNA"/>
</dbReference>
<evidence type="ECO:0000256" key="1">
    <source>
        <dbReference type="ARBA" id="ARBA00001561"/>
    </source>
</evidence>
<feature type="domain" description="N-acetylmuramoyl-L-alanine amidase" evidence="5">
    <location>
        <begin position="56"/>
        <end position="185"/>
    </location>
</feature>
<dbReference type="InterPro" id="IPR051206">
    <property type="entry name" value="NAMLAA_amidase_2"/>
</dbReference>